<dbReference type="InterPro" id="IPR055101">
    <property type="entry name" value="AIPR_N"/>
</dbReference>
<keyword evidence="4" id="KW-1185">Reference proteome</keyword>
<dbReference type="Proteomes" id="UP001054811">
    <property type="component" value="Chromosome"/>
</dbReference>
<evidence type="ECO:0000313" key="3">
    <source>
        <dbReference type="EMBL" id="UUT36414.1"/>
    </source>
</evidence>
<dbReference type="Pfam" id="PF22879">
    <property type="entry name" value="AIPR_N"/>
    <property type="match status" value="1"/>
</dbReference>
<accession>A0ABY5NMU8</accession>
<feature type="domain" description="Abortive infection phage resistance protein N-terminal" evidence="2">
    <location>
        <begin position="30"/>
        <end position="164"/>
    </location>
</feature>
<dbReference type="InterPro" id="IPR018891">
    <property type="entry name" value="AIPR_C"/>
</dbReference>
<dbReference type="EMBL" id="CP091139">
    <property type="protein sequence ID" value="UUT36414.1"/>
    <property type="molecule type" value="Genomic_DNA"/>
</dbReference>
<gene>
    <name evidence="3" type="ORF">L2X98_26170</name>
</gene>
<reference evidence="3" key="1">
    <citation type="submission" date="2022-01" db="EMBL/GenBank/DDBJ databases">
        <title>Microbacterium eymi and Microbacterium rhizovicinus sp. nov., isolated from the rhizospheric soil of Elymus tsukushiensis, a plant native to the Dokdo Islands, Republic of Korea.</title>
        <authorList>
            <person name="Hwang Y.J."/>
        </authorList>
    </citation>
    <scope>NUCLEOTIDE SEQUENCE</scope>
    <source>
        <strain evidence="3">KUDC0405</strain>
    </source>
</reference>
<dbReference type="Pfam" id="PF10592">
    <property type="entry name" value="AIPR"/>
    <property type="match status" value="1"/>
</dbReference>
<feature type="domain" description="Abortive phage infection protein C-terminal" evidence="1">
    <location>
        <begin position="227"/>
        <end position="533"/>
    </location>
</feature>
<evidence type="ECO:0000259" key="1">
    <source>
        <dbReference type="Pfam" id="PF10592"/>
    </source>
</evidence>
<proteinExistence type="predicted"/>
<evidence type="ECO:0000259" key="2">
    <source>
        <dbReference type="Pfam" id="PF22879"/>
    </source>
</evidence>
<name>A0ABY5NMU8_9MICO</name>
<evidence type="ECO:0000313" key="4">
    <source>
        <dbReference type="Proteomes" id="UP001054811"/>
    </source>
</evidence>
<sequence>MAEATSPLDTLRTIISISAENEGVPPSRAFTGQGMALLEEAGQLNGPEWFANPVGRIDAFDWDADTGRLTVIVTDFAPSRWGEVRDKRELLPAVSDAISQLTRLLPAATRSDGDATRAISYLRDLSGEIRAIRIIALSNGSYETQQAALESIAEIPAELTVWDAGDLATAVAHTAVREQTIHFDDQPGGGVPILGPIGEHDVSSYLMVLPGGLIADLYQAHGASILGRNIRAFLQVNNRVNKGIRQSLRETPGSFFAFNNGLSLTATELERSLVGGEHVVTSIKGLEIVNGGQTTASLHHAKYHDGISLAGVSVQAKLTVLPIRADEMALQIARFANSQSPVRMGDLTSNNRFFQSIEQLSRTVNFSADQTGKLWFFERIRGQFATETAAARALGAEARFKRKYDRTRRFDKAELAKYELAWLQMPQVVAAGAEKSLAIFMNLEHGPASGGVPDEKYYRRLVAKALLWAETDRVIGSLDLGGYKAVDVGYTIALISNRTAGRLDLDTIARRQDAGDAWRDAVTAVAPEVHANLIRDAGARNVSSWSKTTAAWSAVQDIDWNPGSALTTSEPAPDATRMAVAASQAVIGLAADDEDITARERVEEFGSQAWFQLSSWAKETDNLQGWQRGIAFSVGRLVAAGKTPTAKQVTQAVKILDEAARLGFAPKRG</sequence>
<dbReference type="RefSeq" id="WP_259613072.1">
    <property type="nucleotide sequence ID" value="NZ_CP091139.2"/>
</dbReference>
<organism evidence="3 4">
    <name type="scientific">Microbacterium elymi</name>
    <dbReference type="NCBI Taxonomy" id="2909587"/>
    <lineage>
        <taxon>Bacteria</taxon>
        <taxon>Bacillati</taxon>
        <taxon>Actinomycetota</taxon>
        <taxon>Actinomycetes</taxon>
        <taxon>Micrococcales</taxon>
        <taxon>Microbacteriaceae</taxon>
        <taxon>Microbacterium</taxon>
    </lineage>
</organism>
<protein>
    <submittedName>
        <fullName evidence="3">AIPR family protein</fullName>
    </submittedName>
</protein>